<sequence length="644" mass="70363">MERHKMLTIARPIEYLLSGISSTSAIITRFIRSVRIAHADLAAVTRDLSDLRLILELLRDEPGIPLVLQAQMLLDRVHDAKDGYFSQDPRVTSFASHGSGGSSSGSIPRASFNMTPVSAYRSGSASPGFQSPDASTPFPVSPFPSSPPPEYRRTWINSRTSASQFVVPAPALQSPHQPRIEITPKRHLTHKGKGSEVLHIDTSPGSCYVATKHSNKLVKIWSISKNALHGTIKITSYVQPRVRSREYFIRSHAILSENATLIGITTHFGLTLEIWNFAKGGSGAKKVQVIEEAHRWAASQRDAFHNDYAGLAVYRPKFDRIDRLFLARHPGVKAPFREDPNHSIELLKADLPFLPKFPELAYSSDSPILIAAAGPRPGDPPRPNSTILIAWHMKPSYASLPDEERHKPYRVCVPDYPALQSALPACLASHGSTAVSIWIPASTPSETTPLSPTTTSSNTTPITSRSTFPFTTTTTTTRSHPKPPPPAPPAQPKKDTTPSRLVLIWDLPTNTTKIFSIPATAQACISPDCRRLAYASCNPDLPSPVNEFVIIDVTSAEEVWRWPDAARDHGFASFGQLENLKGVTVFEFSADGRMLVVGDGVGGVGVYDVGEGGQRFELGVGSEVAWVDVVDEEIGRVRRGGFVF</sequence>
<dbReference type="Gene3D" id="2.130.10.10">
    <property type="entry name" value="YVTN repeat-like/Quinoprotein amine dehydrogenase"/>
    <property type="match status" value="1"/>
</dbReference>
<gene>
    <name evidence="2" type="ORF">C8A01DRAFT_46522</name>
</gene>
<dbReference type="SMART" id="SM00320">
    <property type="entry name" value="WD40"/>
    <property type="match status" value="2"/>
</dbReference>
<feature type="region of interest" description="Disordered" evidence="1">
    <location>
        <begin position="442"/>
        <end position="497"/>
    </location>
</feature>
<evidence type="ECO:0000313" key="2">
    <source>
        <dbReference type="EMBL" id="KAK4040124.1"/>
    </source>
</evidence>
<accession>A0AAN6PJF2</accession>
<feature type="compositionally biased region" description="Polar residues" evidence="1">
    <location>
        <begin position="123"/>
        <end position="134"/>
    </location>
</feature>
<dbReference type="AlphaFoldDB" id="A0AAN6PJF2"/>
<proteinExistence type="predicted"/>
<feature type="compositionally biased region" description="Pro residues" evidence="1">
    <location>
        <begin position="482"/>
        <end position="491"/>
    </location>
</feature>
<dbReference type="InterPro" id="IPR015943">
    <property type="entry name" value="WD40/YVTN_repeat-like_dom_sf"/>
</dbReference>
<organism evidence="2 3">
    <name type="scientific">Parachaetomium inaequale</name>
    <dbReference type="NCBI Taxonomy" id="2588326"/>
    <lineage>
        <taxon>Eukaryota</taxon>
        <taxon>Fungi</taxon>
        <taxon>Dikarya</taxon>
        <taxon>Ascomycota</taxon>
        <taxon>Pezizomycotina</taxon>
        <taxon>Sordariomycetes</taxon>
        <taxon>Sordariomycetidae</taxon>
        <taxon>Sordariales</taxon>
        <taxon>Chaetomiaceae</taxon>
        <taxon>Parachaetomium</taxon>
    </lineage>
</organism>
<feature type="region of interest" description="Disordered" evidence="1">
    <location>
        <begin position="123"/>
        <end position="144"/>
    </location>
</feature>
<name>A0AAN6PJF2_9PEZI</name>
<protein>
    <submittedName>
        <fullName evidence="2">Uncharacterized protein</fullName>
    </submittedName>
</protein>
<dbReference type="InterPro" id="IPR001680">
    <property type="entry name" value="WD40_rpt"/>
</dbReference>
<dbReference type="SUPFAM" id="SSF82171">
    <property type="entry name" value="DPP6 N-terminal domain-like"/>
    <property type="match status" value="1"/>
</dbReference>
<comment type="caution">
    <text evidence="2">The sequence shown here is derived from an EMBL/GenBank/DDBJ whole genome shotgun (WGS) entry which is preliminary data.</text>
</comment>
<keyword evidence="3" id="KW-1185">Reference proteome</keyword>
<feature type="compositionally biased region" description="Low complexity" evidence="1">
    <location>
        <begin position="442"/>
        <end position="478"/>
    </location>
</feature>
<dbReference type="EMBL" id="MU854384">
    <property type="protein sequence ID" value="KAK4040124.1"/>
    <property type="molecule type" value="Genomic_DNA"/>
</dbReference>
<reference evidence="3" key="1">
    <citation type="journal article" date="2023" name="Mol. Phylogenet. Evol.">
        <title>Genome-scale phylogeny and comparative genomics of the fungal order Sordariales.</title>
        <authorList>
            <person name="Hensen N."/>
            <person name="Bonometti L."/>
            <person name="Westerberg I."/>
            <person name="Brannstrom I.O."/>
            <person name="Guillou S."/>
            <person name="Cros-Aarteil S."/>
            <person name="Calhoun S."/>
            <person name="Haridas S."/>
            <person name="Kuo A."/>
            <person name="Mondo S."/>
            <person name="Pangilinan J."/>
            <person name="Riley R."/>
            <person name="LaButti K."/>
            <person name="Andreopoulos B."/>
            <person name="Lipzen A."/>
            <person name="Chen C."/>
            <person name="Yan M."/>
            <person name="Daum C."/>
            <person name="Ng V."/>
            <person name="Clum A."/>
            <person name="Steindorff A."/>
            <person name="Ohm R.A."/>
            <person name="Martin F."/>
            <person name="Silar P."/>
            <person name="Natvig D.O."/>
            <person name="Lalanne C."/>
            <person name="Gautier V."/>
            <person name="Ament-Velasquez S.L."/>
            <person name="Kruys A."/>
            <person name="Hutchinson M.I."/>
            <person name="Powell A.J."/>
            <person name="Barry K."/>
            <person name="Miller A.N."/>
            <person name="Grigoriev I.V."/>
            <person name="Debuchy R."/>
            <person name="Gladieux P."/>
            <person name="Hiltunen Thoren M."/>
            <person name="Johannesson H."/>
        </authorList>
    </citation>
    <scope>NUCLEOTIDE SEQUENCE [LARGE SCALE GENOMIC DNA]</scope>
    <source>
        <strain evidence="3">CBS 284.82</strain>
    </source>
</reference>
<evidence type="ECO:0000313" key="3">
    <source>
        <dbReference type="Proteomes" id="UP001303115"/>
    </source>
</evidence>
<dbReference type="Proteomes" id="UP001303115">
    <property type="component" value="Unassembled WGS sequence"/>
</dbReference>
<evidence type="ECO:0000256" key="1">
    <source>
        <dbReference type="SAM" id="MobiDB-lite"/>
    </source>
</evidence>